<comment type="catalytic activity">
    <reaction evidence="2">
        <text>9-ribosyl-trans-zeatin 5'-phosphate + H2O = trans-zeatin + D-ribose 5-phosphate</text>
        <dbReference type="Rhea" id="RHEA:48564"/>
        <dbReference type="ChEBI" id="CHEBI:15377"/>
        <dbReference type="ChEBI" id="CHEBI:16522"/>
        <dbReference type="ChEBI" id="CHEBI:78346"/>
        <dbReference type="ChEBI" id="CHEBI:87947"/>
        <dbReference type="EC" id="3.2.2.n1"/>
    </reaction>
</comment>
<dbReference type="GO" id="GO:0009691">
    <property type="term" value="P:cytokinin biosynthetic process"/>
    <property type="evidence" value="ECO:0007669"/>
    <property type="project" value="UniProtKB-UniRule"/>
</dbReference>
<dbReference type="RefSeq" id="WP_094722744.1">
    <property type="nucleotide sequence ID" value="NZ_MWWS01000004.1"/>
</dbReference>
<dbReference type="PANTHER" id="PTHR31223:SF70">
    <property type="entry name" value="LOG FAMILY PROTEIN YJL055W"/>
    <property type="match status" value="1"/>
</dbReference>
<dbReference type="PANTHER" id="PTHR31223">
    <property type="entry name" value="LOG FAMILY PROTEIN YJL055W"/>
    <property type="match status" value="1"/>
</dbReference>
<evidence type="ECO:0000313" key="3">
    <source>
        <dbReference type="EMBL" id="OZG50241.1"/>
    </source>
</evidence>
<keyword evidence="4" id="KW-1185">Reference proteome</keyword>
<keyword evidence="2" id="KW-0203">Cytokinin biosynthesis</keyword>
<dbReference type="AlphaFoldDB" id="A0A261ETQ7"/>
<gene>
    <name evidence="3" type="ORF">BOCO_0758</name>
</gene>
<dbReference type="GO" id="GO:0005829">
    <property type="term" value="C:cytosol"/>
    <property type="evidence" value="ECO:0007669"/>
    <property type="project" value="TreeGrafter"/>
</dbReference>
<reference evidence="3 4" key="1">
    <citation type="journal article" date="2017" name="BMC Genomics">
        <title>Comparative genomic and phylogenomic analyses of the Bifidobacteriaceae family.</title>
        <authorList>
            <person name="Lugli G.A."/>
            <person name="Milani C."/>
            <person name="Turroni F."/>
            <person name="Duranti S."/>
            <person name="Mancabelli L."/>
            <person name="Mangifesta M."/>
            <person name="Ferrario C."/>
            <person name="Modesto M."/>
            <person name="Mattarelli P."/>
            <person name="Jiri K."/>
            <person name="van Sinderen D."/>
            <person name="Ventura M."/>
        </authorList>
    </citation>
    <scope>NUCLEOTIDE SEQUENCE [LARGE SCALE GENOMIC DNA]</scope>
    <source>
        <strain evidence="3 4">DSM 22924</strain>
    </source>
</reference>
<sequence>MDKRITVYCGAALGKDERYVQLAKELGQWIARSDCALVYGGARVGLMGVVADCVLAEGGEVYGVMPQILVERGAGHQGLTHMEVVDNMDVRKKRLMELGDALIAIPGGPGTLEEMAEAFSWARLGLNDKPNVFFNIDGYWDPVREMFDVMVAKGFLTQVDRDKLFFTDSFSELEQVIANYTPPAIRTYPDAGA</sequence>
<dbReference type="InterPro" id="IPR031100">
    <property type="entry name" value="LOG_fam"/>
</dbReference>
<dbReference type="Pfam" id="PF03641">
    <property type="entry name" value="Lysine_decarbox"/>
    <property type="match status" value="1"/>
</dbReference>
<evidence type="ECO:0000256" key="1">
    <source>
        <dbReference type="ARBA" id="ARBA00006763"/>
    </source>
</evidence>
<accession>A0A261ETQ7</accession>
<dbReference type="EMBL" id="MWWS01000004">
    <property type="protein sequence ID" value="OZG50241.1"/>
    <property type="molecule type" value="Genomic_DNA"/>
</dbReference>
<protein>
    <recommendedName>
        <fullName evidence="2">Cytokinin riboside 5'-monophosphate phosphoribohydrolase</fullName>
        <ecNumber evidence="2">3.2.2.n1</ecNumber>
    </recommendedName>
</protein>
<comment type="caution">
    <text evidence="3">The sequence shown here is derived from an EMBL/GenBank/DDBJ whole genome shotgun (WGS) entry which is preliminary data.</text>
</comment>
<proteinExistence type="inferred from homology"/>
<organism evidence="3 4">
    <name type="scientific">Bombiscardovia coagulans</name>
    <dbReference type="NCBI Taxonomy" id="686666"/>
    <lineage>
        <taxon>Bacteria</taxon>
        <taxon>Bacillati</taxon>
        <taxon>Actinomycetota</taxon>
        <taxon>Actinomycetes</taxon>
        <taxon>Bifidobacteriales</taxon>
        <taxon>Bifidobacteriaceae</taxon>
        <taxon>Bombiscardovia</taxon>
    </lineage>
</organism>
<comment type="catalytic activity">
    <reaction evidence="2">
        <text>N(6)-(dimethylallyl)adenosine 5'-phosphate + H2O = N(6)-dimethylallyladenine + D-ribose 5-phosphate</text>
        <dbReference type="Rhea" id="RHEA:48560"/>
        <dbReference type="ChEBI" id="CHEBI:15377"/>
        <dbReference type="ChEBI" id="CHEBI:17660"/>
        <dbReference type="ChEBI" id="CHEBI:57526"/>
        <dbReference type="ChEBI" id="CHEBI:78346"/>
        <dbReference type="EC" id="3.2.2.n1"/>
    </reaction>
</comment>
<dbReference type="OrthoDB" id="9801098at2"/>
<dbReference type="GO" id="GO:0102682">
    <property type="term" value="F:cytokinin riboside 5'-monophosphate phosphoribohydrolase activity"/>
    <property type="evidence" value="ECO:0007669"/>
    <property type="project" value="RHEA"/>
</dbReference>
<dbReference type="InterPro" id="IPR005269">
    <property type="entry name" value="LOG"/>
</dbReference>
<dbReference type="SUPFAM" id="SSF102405">
    <property type="entry name" value="MCP/YpsA-like"/>
    <property type="match status" value="1"/>
</dbReference>
<dbReference type="Proteomes" id="UP000216004">
    <property type="component" value="Unassembled WGS sequence"/>
</dbReference>
<evidence type="ECO:0000256" key="2">
    <source>
        <dbReference type="RuleBase" id="RU363015"/>
    </source>
</evidence>
<dbReference type="Gene3D" id="3.40.50.450">
    <property type="match status" value="1"/>
</dbReference>
<dbReference type="NCBIfam" id="TIGR00730">
    <property type="entry name" value="Rossman fold protein, TIGR00730 family"/>
    <property type="match status" value="1"/>
</dbReference>
<evidence type="ECO:0000313" key="4">
    <source>
        <dbReference type="Proteomes" id="UP000216004"/>
    </source>
</evidence>
<name>A0A261ETQ7_9BIFI</name>
<dbReference type="EC" id="3.2.2.n1" evidence="2"/>
<comment type="similarity">
    <text evidence="1 2">Belongs to the LOG family.</text>
</comment>
<keyword evidence="2" id="KW-0378">Hydrolase</keyword>